<feature type="region of interest" description="Disordered" evidence="1">
    <location>
        <begin position="67"/>
        <end position="100"/>
    </location>
</feature>
<evidence type="ECO:0000313" key="3">
    <source>
        <dbReference type="Proteomes" id="UP000183410"/>
    </source>
</evidence>
<organism evidence="2 3">
    <name type="scientific">Paenibacillus algorifonticola</name>
    <dbReference type="NCBI Taxonomy" id="684063"/>
    <lineage>
        <taxon>Bacteria</taxon>
        <taxon>Bacillati</taxon>
        <taxon>Bacillota</taxon>
        <taxon>Bacilli</taxon>
        <taxon>Bacillales</taxon>
        <taxon>Paenibacillaceae</taxon>
        <taxon>Paenibacillus</taxon>
    </lineage>
</organism>
<name>A0A1I2B636_9BACL</name>
<protein>
    <submittedName>
        <fullName evidence="2">Uncharacterized protein</fullName>
    </submittedName>
</protein>
<gene>
    <name evidence="2" type="ORF">SAMN04487969_103168</name>
</gene>
<dbReference type="RefSeq" id="WP_046228737.1">
    <property type="nucleotide sequence ID" value="NZ_FONN01000003.1"/>
</dbReference>
<evidence type="ECO:0000313" key="2">
    <source>
        <dbReference type="EMBL" id="SFE51625.1"/>
    </source>
</evidence>
<dbReference type="OrthoDB" id="2655795at2"/>
<evidence type="ECO:0000256" key="1">
    <source>
        <dbReference type="SAM" id="MobiDB-lite"/>
    </source>
</evidence>
<accession>A0A1I2B636</accession>
<dbReference type="Proteomes" id="UP000183410">
    <property type="component" value="Unassembled WGS sequence"/>
</dbReference>
<reference evidence="3" key="1">
    <citation type="submission" date="2016-10" db="EMBL/GenBank/DDBJ databases">
        <authorList>
            <person name="Varghese N."/>
            <person name="Submissions S."/>
        </authorList>
    </citation>
    <scope>NUCLEOTIDE SEQUENCE [LARGE SCALE GENOMIC DNA]</scope>
    <source>
        <strain evidence="3">CGMCC 1.10223</strain>
    </source>
</reference>
<keyword evidence="3" id="KW-1185">Reference proteome</keyword>
<proteinExistence type="predicted"/>
<feature type="compositionally biased region" description="Polar residues" evidence="1">
    <location>
        <begin position="72"/>
        <end position="88"/>
    </location>
</feature>
<dbReference type="EMBL" id="FONN01000003">
    <property type="protein sequence ID" value="SFE51625.1"/>
    <property type="molecule type" value="Genomic_DNA"/>
</dbReference>
<dbReference type="AlphaFoldDB" id="A0A1I2B636"/>
<sequence>MQNTQKQSYVLQVELLVENVNNAAALEQVIHALNAGGFVDYRILSGVQLGQVIDQRKADAAVQVPMEIDNNAPAQNEKQTQSNKSAANGKSAKDVQPVKAAKPKVVEPSLSDPYDGFADIRGFMKSNKLIRLIVNKGLGITLSIPCRILNVDDTTNMITVYHVDEKQVYTFKLNEIEDYKS</sequence>